<gene>
    <name evidence="3" type="ORF">GW7_02750</name>
</gene>
<sequence length="367" mass="40797">MPQPPMGLPPLQPPPPPPSPPPGLGLGFPMAHPPNLGPLPPLHVGEPVALSEEELLELQEECAKQQVDHSLKEHELLEQQKQAAVLLEQEQQQELAKMGNPVPWPSQDMGQIGVLTPLGPRVAAPIEYVTEEPEIYEPNFIFFKRIFEAFKLTDVKKEKEKEPEKLDKTENSAAPKKKDFEEEHKDSDNDSSDVDETGKLLYGYVFGTNAAEFQTKTEEKEIDRSPWGELKSSDKESSKEEEEEENDEDKPDETGFITPADSGLITPGEFLSVLAGMETPELIELRKTKIEEVMDGSETPQLFTVLPEKRTATIGGAMMGSTHIYNMSTVMSQKGPAPELQGVKVALPPKELELDPMAMTQKYEEHV</sequence>
<feature type="compositionally biased region" description="Acidic residues" evidence="2">
    <location>
        <begin position="239"/>
        <end position="251"/>
    </location>
</feature>
<feature type="coiled-coil region" evidence="1">
    <location>
        <begin position="48"/>
        <end position="97"/>
    </location>
</feature>
<organism evidence="3 4">
    <name type="scientific">Heterocephalus glaber</name>
    <name type="common">Naked mole rat</name>
    <dbReference type="NCBI Taxonomy" id="10181"/>
    <lineage>
        <taxon>Eukaryota</taxon>
        <taxon>Metazoa</taxon>
        <taxon>Chordata</taxon>
        <taxon>Craniata</taxon>
        <taxon>Vertebrata</taxon>
        <taxon>Euteleostomi</taxon>
        <taxon>Mammalia</taxon>
        <taxon>Eutheria</taxon>
        <taxon>Euarchontoglires</taxon>
        <taxon>Glires</taxon>
        <taxon>Rodentia</taxon>
        <taxon>Hystricomorpha</taxon>
        <taxon>Bathyergidae</taxon>
        <taxon>Heterocephalus</taxon>
    </lineage>
</organism>
<feature type="compositionally biased region" description="Pro residues" evidence="2">
    <location>
        <begin position="1"/>
        <end position="23"/>
    </location>
</feature>
<feature type="region of interest" description="Disordered" evidence="2">
    <location>
        <begin position="157"/>
        <end position="194"/>
    </location>
</feature>
<feature type="compositionally biased region" description="Pro residues" evidence="2">
    <location>
        <begin position="31"/>
        <end position="41"/>
    </location>
</feature>
<feature type="region of interest" description="Disordered" evidence="2">
    <location>
        <begin position="1"/>
        <end position="44"/>
    </location>
</feature>
<feature type="region of interest" description="Disordered" evidence="2">
    <location>
        <begin position="216"/>
        <end position="262"/>
    </location>
</feature>
<dbReference type="PANTHER" id="PTHR12785:SF6">
    <property type="entry name" value="SPLICING FACTOR 3B SUBUNIT 2"/>
    <property type="match status" value="1"/>
</dbReference>
<evidence type="ECO:0000313" key="4">
    <source>
        <dbReference type="Proteomes" id="UP000006813"/>
    </source>
</evidence>
<dbReference type="InParanoid" id="G5AVP7"/>
<dbReference type="InterPro" id="IPR052584">
    <property type="entry name" value="U2_snRNP_Complex_Component"/>
</dbReference>
<proteinExistence type="predicted"/>
<protein>
    <submittedName>
        <fullName evidence="3">Splicing factor 3B subunit 2</fullName>
    </submittedName>
</protein>
<dbReference type="STRING" id="10181.G5AVP7"/>
<dbReference type="AlphaFoldDB" id="G5AVP7"/>
<dbReference type="EMBL" id="JH167167">
    <property type="protein sequence ID" value="EHB01108.1"/>
    <property type="molecule type" value="Genomic_DNA"/>
</dbReference>
<name>G5AVP7_HETGA</name>
<dbReference type="GO" id="GO:0005689">
    <property type="term" value="C:U12-type spliceosomal complex"/>
    <property type="evidence" value="ECO:0007669"/>
    <property type="project" value="TreeGrafter"/>
</dbReference>
<evidence type="ECO:0000313" key="3">
    <source>
        <dbReference type="EMBL" id="EHB01108.1"/>
    </source>
</evidence>
<keyword evidence="1" id="KW-0175">Coiled coil</keyword>
<dbReference type="Proteomes" id="UP000006813">
    <property type="component" value="Unassembled WGS sequence"/>
</dbReference>
<feature type="compositionally biased region" description="Basic and acidic residues" evidence="2">
    <location>
        <begin position="216"/>
        <end position="238"/>
    </location>
</feature>
<accession>G5AVP7</accession>
<reference evidence="3 4" key="1">
    <citation type="journal article" date="2011" name="Nature">
        <title>Genome sequencing reveals insights into physiology and longevity of the naked mole rat.</title>
        <authorList>
            <person name="Kim E.B."/>
            <person name="Fang X."/>
            <person name="Fushan A.A."/>
            <person name="Huang Z."/>
            <person name="Lobanov A.V."/>
            <person name="Han L."/>
            <person name="Marino S.M."/>
            <person name="Sun X."/>
            <person name="Turanov A.A."/>
            <person name="Yang P."/>
            <person name="Yim S.H."/>
            <person name="Zhao X."/>
            <person name="Kasaikina M.V."/>
            <person name="Stoletzki N."/>
            <person name="Peng C."/>
            <person name="Polak P."/>
            <person name="Xiong Z."/>
            <person name="Kiezun A."/>
            <person name="Zhu Y."/>
            <person name="Chen Y."/>
            <person name="Kryukov G.V."/>
            <person name="Zhang Q."/>
            <person name="Peshkin L."/>
            <person name="Yang L."/>
            <person name="Bronson R.T."/>
            <person name="Buffenstein R."/>
            <person name="Wang B."/>
            <person name="Han C."/>
            <person name="Li Q."/>
            <person name="Chen L."/>
            <person name="Zhao W."/>
            <person name="Sunyaev S.R."/>
            <person name="Park T.J."/>
            <person name="Zhang G."/>
            <person name="Wang J."/>
            <person name="Gladyshev V.N."/>
        </authorList>
    </citation>
    <scope>NUCLEOTIDE SEQUENCE [LARGE SCALE GENOMIC DNA]</scope>
</reference>
<feature type="compositionally biased region" description="Basic and acidic residues" evidence="2">
    <location>
        <begin position="157"/>
        <end position="188"/>
    </location>
</feature>
<evidence type="ECO:0000256" key="1">
    <source>
        <dbReference type="SAM" id="Coils"/>
    </source>
</evidence>
<dbReference type="PANTHER" id="PTHR12785">
    <property type="entry name" value="SPLICING FACTOR 3B"/>
    <property type="match status" value="1"/>
</dbReference>
<evidence type="ECO:0000256" key="2">
    <source>
        <dbReference type="SAM" id="MobiDB-lite"/>
    </source>
</evidence>